<accession>A0AA38CAK6</accession>
<gene>
    <name evidence="3" type="ORF">KI387_041080</name>
</gene>
<dbReference type="Proteomes" id="UP000824469">
    <property type="component" value="Unassembled WGS sequence"/>
</dbReference>
<dbReference type="GO" id="GO:0009395">
    <property type="term" value="P:phospholipid catabolic process"/>
    <property type="evidence" value="ECO:0007669"/>
    <property type="project" value="TreeGrafter"/>
</dbReference>
<sequence length="524" mass="58581">MALRAASGSGVGISLVLTFVVVLFPSSIDGSGRIKTMVILVMENRSFDHMLGWMKRINPEIDGVTGKEWNAVSTTDPNSERVFFSDDAEYVDPNPGHSFEAIREQVFAGSDDPMMKGFAQQAASININMSELVMKGFRAEAIPVYSALASEFAVFDRWFSSLPGPTQPNRLFLYSATSHGATSHLPKQLAKGYPQNTIFQSLHHSGLSFGIYYHAIPTTLFYRELRKLKYVSRFHKFEKKFERHARGGTLPNLVVIEPRYFDLVDSPANDDHPSHDVSNGQRLVKRVYETLRSSPQWNQTLLLITYDEHGGFFDHVPTPVTGVPSPDGIPGPPPFTFNFDRLGVRVPTIMISPWIDPATVVHRPTGPYPSSEYEHSSIPATIKKMFNLTANFLTHRDAWAATFEGVVSHRDTPRTDCPEILPDVTKASRGRTADEEAELSEFQREILQLAAVVSGDDALNSFPEQIGKRMRVKEAQRYSENAMKRFIEASREAINMLGASDSTIVRMRPSLTTRPNKNINTTTP</sequence>
<evidence type="ECO:0000313" key="3">
    <source>
        <dbReference type="EMBL" id="KAH9293714.1"/>
    </source>
</evidence>
<comment type="similarity">
    <text evidence="1">Belongs to the bacterial phospholipase C family.</text>
</comment>
<dbReference type="OMA" id="GYEWNTI"/>
<reference evidence="3 4" key="1">
    <citation type="journal article" date="2021" name="Nat. Plants">
        <title>The Taxus genome provides insights into paclitaxel biosynthesis.</title>
        <authorList>
            <person name="Xiong X."/>
            <person name="Gou J."/>
            <person name="Liao Q."/>
            <person name="Li Y."/>
            <person name="Zhou Q."/>
            <person name="Bi G."/>
            <person name="Li C."/>
            <person name="Du R."/>
            <person name="Wang X."/>
            <person name="Sun T."/>
            <person name="Guo L."/>
            <person name="Liang H."/>
            <person name="Lu P."/>
            <person name="Wu Y."/>
            <person name="Zhang Z."/>
            <person name="Ro D.K."/>
            <person name="Shang Y."/>
            <person name="Huang S."/>
            <person name="Yan J."/>
        </authorList>
    </citation>
    <scope>NUCLEOTIDE SEQUENCE [LARGE SCALE GENOMIC DNA]</scope>
    <source>
        <strain evidence="3">Ta-2019</strain>
    </source>
</reference>
<dbReference type="PANTHER" id="PTHR31956">
    <property type="entry name" value="NON-SPECIFIC PHOSPHOLIPASE C4-RELATED"/>
    <property type="match status" value="1"/>
</dbReference>
<evidence type="ECO:0000256" key="1">
    <source>
        <dbReference type="ARBA" id="ARBA00009717"/>
    </source>
</evidence>
<evidence type="ECO:0000256" key="2">
    <source>
        <dbReference type="ARBA" id="ARBA00022801"/>
    </source>
</evidence>
<keyword evidence="4" id="KW-1185">Reference proteome</keyword>
<dbReference type="FunFam" id="3.40.720.10:FF:000011">
    <property type="entry name" value="Non-specific phospholipase C1"/>
    <property type="match status" value="1"/>
</dbReference>
<dbReference type="EMBL" id="JAHRHJ020000806">
    <property type="protein sequence ID" value="KAH9293714.1"/>
    <property type="molecule type" value="Genomic_DNA"/>
</dbReference>
<proteinExistence type="inferred from homology"/>
<dbReference type="PANTHER" id="PTHR31956:SF2">
    <property type="entry name" value="NON-SPECIFIC PHOSPHOLIPASE C6"/>
    <property type="match status" value="1"/>
</dbReference>
<dbReference type="InterPro" id="IPR017850">
    <property type="entry name" value="Alkaline_phosphatase_core_sf"/>
</dbReference>
<organism evidence="3 4">
    <name type="scientific">Taxus chinensis</name>
    <name type="common">Chinese yew</name>
    <name type="synonym">Taxus wallichiana var. chinensis</name>
    <dbReference type="NCBI Taxonomy" id="29808"/>
    <lineage>
        <taxon>Eukaryota</taxon>
        <taxon>Viridiplantae</taxon>
        <taxon>Streptophyta</taxon>
        <taxon>Embryophyta</taxon>
        <taxon>Tracheophyta</taxon>
        <taxon>Spermatophyta</taxon>
        <taxon>Pinopsida</taxon>
        <taxon>Pinidae</taxon>
        <taxon>Conifers II</taxon>
        <taxon>Cupressales</taxon>
        <taxon>Taxaceae</taxon>
        <taxon>Taxus</taxon>
    </lineage>
</organism>
<dbReference type="GO" id="GO:0042578">
    <property type="term" value="F:phosphoric ester hydrolase activity"/>
    <property type="evidence" value="ECO:0007669"/>
    <property type="project" value="UniProtKB-ARBA"/>
</dbReference>
<dbReference type="Pfam" id="PF04185">
    <property type="entry name" value="Phosphoesterase"/>
    <property type="match status" value="1"/>
</dbReference>
<dbReference type="AlphaFoldDB" id="A0AA38CAK6"/>
<dbReference type="Gene3D" id="3.40.720.10">
    <property type="entry name" value="Alkaline Phosphatase, subunit A"/>
    <property type="match status" value="2"/>
</dbReference>
<evidence type="ECO:0000313" key="4">
    <source>
        <dbReference type="Proteomes" id="UP000824469"/>
    </source>
</evidence>
<name>A0AA38CAK6_TAXCH</name>
<keyword evidence="2" id="KW-0378">Hydrolase</keyword>
<protein>
    <submittedName>
        <fullName evidence="3">Uncharacterized protein</fullName>
    </submittedName>
</protein>
<dbReference type="InterPro" id="IPR007312">
    <property type="entry name" value="Phosphoesterase"/>
</dbReference>
<comment type="caution">
    <text evidence="3">The sequence shown here is derived from an EMBL/GenBank/DDBJ whole genome shotgun (WGS) entry which is preliminary data.</text>
</comment>